<dbReference type="Proteomes" id="UP001234297">
    <property type="component" value="Chromosome 8"/>
</dbReference>
<comment type="caution">
    <text evidence="1">The sequence shown here is derived from an EMBL/GenBank/DDBJ whole genome shotgun (WGS) entry which is preliminary data.</text>
</comment>
<protein>
    <submittedName>
        <fullName evidence="1">Uncharacterized protein</fullName>
    </submittedName>
</protein>
<organism evidence="1 2">
    <name type="scientific">Persea americana</name>
    <name type="common">Avocado</name>
    <dbReference type="NCBI Taxonomy" id="3435"/>
    <lineage>
        <taxon>Eukaryota</taxon>
        <taxon>Viridiplantae</taxon>
        <taxon>Streptophyta</taxon>
        <taxon>Embryophyta</taxon>
        <taxon>Tracheophyta</taxon>
        <taxon>Spermatophyta</taxon>
        <taxon>Magnoliopsida</taxon>
        <taxon>Magnoliidae</taxon>
        <taxon>Laurales</taxon>
        <taxon>Lauraceae</taxon>
        <taxon>Persea</taxon>
    </lineage>
</organism>
<evidence type="ECO:0000313" key="2">
    <source>
        <dbReference type="Proteomes" id="UP001234297"/>
    </source>
</evidence>
<accession>A0ACC2LHL9</accession>
<dbReference type="EMBL" id="CM056816">
    <property type="protein sequence ID" value="KAJ8632982.1"/>
    <property type="molecule type" value="Genomic_DNA"/>
</dbReference>
<keyword evidence="2" id="KW-1185">Reference proteome</keyword>
<proteinExistence type="predicted"/>
<reference evidence="1 2" key="1">
    <citation type="journal article" date="2022" name="Hortic Res">
        <title>A haplotype resolved chromosomal level avocado genome allows analysis of novel avocado genes.</title>
        <authorList>
            <person name="Nath O."/>
            <person name="Fletcher S.J."/>
            <person name="Hayward A."/>
            <person name="Shaw L.M."/>
            <person name="Masouleh A.K."/>
            <person name="Furtado A."/>
            <person name="Henry R.J."/>
            <person name="Mitter N."/>
        </authorList>
    </citation>
    <scope>NUCLEOTIDE SEQUENCE [LARGE SCALE GENOMIC DNA]</scope>
    <source>
        <strain evidence="2">cv. Hass</strain>
    </source>
</reference>
<name>A0ACC2LHL9_PERAE</name>
<evidence type="ECO:0000313" key="1">
    <source>
        <dbReference type="EMBL" id="KAJ8632982.1"/>
    </source>
</evidence>
<gene>
    <name evidence="1" type="ORF">MRB53_026318</name>
</gene>
<sequence>MEHTIGGKFKLGRKIGSGSFGELYLGVNVQSGEEVAIKLESVKTKHPQLHYESKLYMLLQGGTGVPHLKWFGVEGYQFDYVFDWTILKYPQIGSNPRARQSTGRTGATAGPSAERAERTSVGQEIRDRFSGAVEAFTRRNSSTSGLHADHSKHRTSEDVAAFSKEGGSESNRGHGSSRNGSVSKRAVVSSSRPSSSVEPSEVLSRTTRLSGSGRPSTAQKNQPGYDKSYIPRTAAARSSRDDPLRSFELLSIGTEKRK</sequence>